<protein>
    <submittedName>
        <fullName evidence="1">Uncharacterized protein</fullName>
    </submittedName>
</protein>
<dbReference type="Proteomes" id="UP000265520">
    <property type="component" value="Unassembled WGS sequence"/>
</dbReference>
<feature type="non-terminal residue" evidence="1">
    <location>
        <position position="58"/>
    </location>
</feature>
<evidence type="ECO:0000313" key="1">
    <source>
        <dbReference type="EMBL" id="MCI92050.1"/>
    </source>
</evidence>
<proteinExistence type="predicted"/>
<dbReference type="AlphaFoldDB" id="A0A392W009"/>
<name>A0A392W009_9FABA</name>
<keyword evidence="2" id="KW-1185">Reference proteome</keyword>
<accession>A0A392W009</accession>
<organism evidence="1 2">
    <name type="scientific">Trifolium medium</name>
    <dbReference type="NCBI Taxonomy" id="97028"/>
    <lineage>
        <taxon>Eukaryota</taxon>
        <taxon>Viridiplantae</taxon>
        <taxon>Streptophyta</taxon>
        <taxon>Embryophyta</taxon>
        <taxon>Tracheophyta</taxon>
        <taxon>Spermatophyta</taxon>
        <taxon>Magnoliopsida</taxon>
        <taxon>eudicotyledons</taxon>
        <taxon>Gunneridae</taxon>
        <taxon>Pentapetalae</taxon>
        <taxon>rosids</taxon>
        <taxon>fabids</taxon>
        <taxon>Fabales</taxon>
        <taxon>Fabaceae</taxon>
        <taxon>Papilionoideae</taxon>
        <taxon>50 kb inversion clade</taxon>
        <taxon>NPAAA clade</taxon>
        <taxon>Hologalegina</taxon>
        <taxon>IRL clade</taxon>
        <taxon>Trifolieae</taxon>
        <taxon>Trifolium</taxon>
    </lineage>
</organism>
<reference evidence="1 2" key="1">
    <citation type="journal article" date="2018" name="Front. Plant Sci.">
        <title>Red Clover (Trifolium pratense) and Zigzag Clover (T. medium) - A Picture of Genomic Similarities and Differences.</title>
        <authorList>
            <person name="Dluhosova J."/>
            <person name="Istvanek J."/>
            <person name="Nedelnik J."/>
            <person name="Repkova J."/>
        </authorList>
    </citation>
    <scope>NUCLEOTIDE SEQUENCE [LARGE SCALE GENOMIC DNA]</scope>
    <source>
        <strain evidence="2">cv. 10/8</strain>
        <tissue evidence="1">Leaf</tissue>
    </source>
</reference>
<evidence type="ECO:0000313" key="2">
    <source>
        <dbReference type="Proteomes" id="UP000265520"/>
    </source>
</evidence>
<sequence>MNSVLRLAQDLWSWAQMAAISQEKQNNYAPGSGLWSWARMADCAESAEKCNFERNKTR</sequence>
<comment type="caution">
    <text evidence="1">The sequence shown here is derived from an EMBL/GenBank/DDBJ whole genome shotgun (WGS) entry which is preliminary data.</text>
</comment>
<dbReference type="EMBL" id="LXQA011289237">
    <property type="protein sequence ID" value="MCI92050.1"/>
    <property type="molecule type" value="Genomic_DNA"/>
</dbReference>